<protein>
    <submittedName>
        <fullName evidence="2">YABBY-like transcription factor GRAMINIFOLIA</fullName>
    </submittedName>
</protein>
<gene>
    <name evidence="2" type="ORF">STAS_21763</name>
</gene>
<feature type="region of interest" description="Disordered" evidence="1">
    <location>
        <begin position="95"/>
        <end position="128"/>
    </location>
</feature>
<name>A0A5A7QHN2_STRAF</name>
<proteinExistence type="predicted"/>
<accession>A0A5A7QHN2</accession>
<sequence length="128" mass="14334">MAGSHALKAYLATLHASVFDPILGKRKVIQMMRHRTGLLKANLTCLGTLPSSKDLSGPQSSDENIEYPILVFEIKEEIRNVPIVNQQYPNESFMPVRGLDELPKPPVANRHTPSSQARKIRKSFIDAR</sequence>
<organism evidence="2 3">
    <name type="scientific">Striga asiatica</name>
    <name type="common">Asiatic witchweed</name>
    <name type="synonym">Buchnera asiatica</name>
    <dbReference type="NCBI Taxonomy" id="4170"/>
    <lineage>
        <taxon>Eukaryota</taxon>
        <taxon>Viridiplantae</taxon>
        <taxon>Streptophyta</taxon>
        <taxon>Embryophyta</taxon>
        <taxon>Tracheophyta</taxon>
        <taxon>Spermatophyta</taxon>
        <taxon>Magnoliopsida</taxon>
        <taxon>eudicotyledons</taxon>
        <taxon>Gunneridae</taxon>
        <taxon>Pentapetalae</taxon>
        <taxon>asterids</taxon>
        <taxon>lamiids</taxon>
        <taxon>Lamiales</taxon>
        <taxon>Orobanchaceae</taxon>
        <taxon>Buchnereae</taxon>
        <taxon>Striga</taxon>
    </lineage>
</organism>
<evidence type="ECO:0000256" key="1">
    <source>
        <dbReference type="SAM" id="MobiDB-lite"/>
    </source>
</evidence>
<dbReference type="EMBL" id="BKCP01007115">
    <property type="protein sequence ID" value="GER44849.1"/>
    <property type="molecule type" value="Genomic_DNA"/>
</dbReference>
<dbReference type="Proteomes" id="UP000325081">
    <property type="component" value="Unassembled WGS sequence"/>
</dbReference>
<keyword evidence="3" id="KW-1185">Reference proteome</keyword>
<evidence type="ECO:0000313" key="3">
    <source>
        <dbReference type="Proteomes" id="UP000325081"/>
    </source>
</evidence>
<comment type="caution">
    <text evidence="2">The sequence shown here is derived from an EMBL/GenBank/DDBJ whole genome shotgun (WGS) entry which is preliminary data.</text>
</comment>
<evidence type="ECO:0000313" key="2">
    <source>
        <dbReference type="EMBL" id="GER44849.1"/>
    </source>
</evidence>
<dbReference type="AlphaFoldDB" id="A0A5A7QHN2"/>
<reference evidence="3" key="1">
    <citation type="journal article" date="2019" name="Curr. Biol.">
        <title>Genome Sequence of Striga asiatica Provides Insight into the Evolution of Plant Parasitism.</title>
        <authorList>
            <person name="Yoshida S."/>
            <person name="Kim S."/>
            <person name="Wafula E.K."/>
            <person name="Tanskanen J."/>
            <person name="Kim Y.M."/>
            <person name="Honaas L."/>
            <person name="Yang Z."/>
            <person name="Spallek T."/>
            <person name="Conn C.E."/>
            <person name="Ichihashi Y."/>
            <person name="Cheong K."/>
            <person name="Cui S."/>
            <person name="Der J.P."/>
            <person name="Gundlach H."/>
            <person name="Jiao Y."/>
            <person name="Hori C."/>
            <person name="Ishida J.K."/>
            <person name="Kasahara H."/>
            <person name="Kiba T."/>
            <person name="Kim M.S."/>
            <person name="Koo N."/>
            <person name="Laohavisit A."/>
            <person name="Lee Y.H."/>
            <person name="Lumba S."/>
            <person name="McCourt P."/>
            <person name="Mortimer J.C."/>
            <person name="Mutuku J.M."/>
            <person name="Nomura T."/>
            <person name="Sasaki-Sekimoto Y."/>
            <person name="Seto Y."/>
            <person name="Wang Y."/>
            <person name="Wakatake T."/>
            <person name="Sakakibara H."/>
            <person name="Demura T."/>
            <person name="Yamaguchi S."/>
            <person name="Yoneyama K."/>
            <person name="Manabe R.I."/>
            <person name="Nelson D.C."/>
            <person name="Schulman A.H."/>
            <person name="Timko M.P."/>
            <person name="dePamphilis C.W."/>
            <person name="Choi D."/>
            <person name="Shirasu K."/>
        </authorList>
    </citation>
    <scope>NUCLEOTIDE SEQUENCE [LARGE SCALE GENOMIC DNA]</scope>
    <source>
        <strain evidence="3">cv. UVA1</strain>
    </source>
</reference>